<reference evidence="1" key="1">
    <citation type="submission" date="2023-04" db="EMBL/GenBank/DDBJ databases">
        <authorList>
            <person name="Vijverberg K."/>
            <person name="Xiong W."/>
            <person name="Schranz E."/>
        </authorList>
    </citation>
    <scope>NUCLEOTIDE SEQUENCE</scope>
</reference>
<evidence type="ECO:0000313" key="2">
    <source>
        <dbReference type="Proteomes" id="UP001177003"/>
    </source>
</evidence>
<dbReference type="Proteomes" id="UP001177003">
    <property type="component" value="Chromosome 8"/>
</dbReference>
<sequence length="145" mass="16805">MYFVFHDYFEEYPYCSCLLRLFRAIWSTFMIAQVRDAFVDALELNWSLDQGGMPGNDQELLGRRNDNQKSQKLVTCDRRYALAIAGWLICIEMATYFIKKSRDSFRVKPAIASCPFAIAEAMFRGLQVKNANLSILIHSLVRFIV</sequence>
<keyword evidence="2" id="KW-1185">Reference proteome</keyword>
<gene>
    <name evidence="1" type="ORF">LSALG_LOCUS36533</name>
</gene>
<dbReference type="AlphaFoldDB" id="A0AA35ZU59"/>
<proteinExistence type="predicted"/>
<organism evidence="1 2">
    <name type="scientific">Lactuca saligna</name>
    <name type="common">Willowleaf lettuce</name>
    <dbReference type="NCBI Taxonomy" id="75948"/>
    <lineage>
        <taxon>Eukaryota</taxon>
        <taxon>Viridiplantae</taxon>
        <taxon>Streptophyta</taxon>
        <taxon>Embryophyta</taxon>
        <taxon>Tracheophyta</taxon>
        <taxon>Spermatophyta</taxon>
        <taxon>Magnoliopsida</taxon>
        <taxon>eudicotyledons</taxon>
        <taxon>Gunneridae</taxon>
        <taxon>Pentapetalae</taxon>
        <taxon>asterids</taxon>
        <taxon>campanulids</taxon>
        <taxon>Asterales</taxon>
        <taxon>Asteraceae</taxon>
        <taxon>Cichorioideae</taxon>
        <taxon>Cichorieae</taxon>
        <taxon>Lactucinae</taxon>
        <taxon>Lactuca</taxon>
    </lineage>
</organism>
<protein>
    <submittedName>
        <fullName evidence="1">Uncharacterized protein</fullName>
    </submittedName>
</protein>
<accession>A0AA35ZU59</accession>
<evidence type="ECO:0000313" key="1">
    <source>
        <dbReference type="EMBL" id="CAI9297742.1"/>
    </source>
</evidence>
<name>A0AA35ZU59_LACSI</name>
<dbReference type="EMBL" id="OX465084">
    <property type="protein sequence ID" value="CAI9297742.1"/>
    <property type="molecule type" value="Genomic_DNA"/>
</dbReference>